<dbReference type="SMART" id="SM00382">
    <property type="entry name" value="AAA"/>
    <property type="match status" value="1"/>
</dbReference>
<evidence type="ECO:0000313" key="8">
    <source>
        <dbReference type="Proteomes" id="UP000779508"/>
    </source>
</evidence>
<evidence type="ECO:0000256" key="3">
    <source>
        <dbReference type="ARBA" id="ARBA00023015"/>
    </source>
</evidence>
<sequence length="489" mass="56240">MNIKKQEYLSLNSLDITKDNFEEHLDQVLFLLSLYKNIFNDIYNWVVVVDKEGFIVMMNKKYCDFIGIKQEEAIGRHVTDVIENTRMHIVLKTRQKEIGDIQEIKGNQMIADRIPIYIDGEFIGAVGTVIFKDLVEFDVYVKNILKMEKELEFYKKELKKALGSAYTFDNIIGESSAIKRAKEMSKKVALSKSNVLILGESGTGKELFAHSIHNASPRGDYPLIKVNCGAIPSDLLESELFGYEEGAFTGAKKGGKLGKFELANKSTIFLDEIGDLPLNMQVKILRVIQEREIERIGSVKSQKIDVRIIAATNRDLKEMVKKKLFREDLYYRLNVININVPPLRERIEDIPLLTHHLMKKLSSEMERHVTEISPNALEALTNYHWPGNIRELANLIERALNMVEKEAMITLDHFPYYIRRKAKPDIGVSLDTLEMQLDGTLKEIFDEIEKKAIQQTLLKYDGNKLKTAKKLGISRTNLYEKIKKYDLDM</sequence>
<dbReference type="Pfam" id="PF00158">
    <property type="entry name" value="Sigma54_activat"/>
    <property type="match status" value="1"/>
</dbReference>
<evidence type="ECO:0000256" key="1">
    <source>
        <dbReference type="ARBA" id="ARBA00022741"/>
    </source>
</evidence>
<keyword evidence="2" id="KW-0067">ATP-binding</keyword>
<dbReference type="CDD" id="cd00130">
    <property type="entry name" value="PAS"/>
    <property type="match status" value="1"/>
</dbReference>
<dbReference type="SMART" id="SM00091">
    <property type="entry name" value="PAS"/>
    <property type="match status" value="1"/>
</dbReference>
<dbReference type="InterPro" id="IPR058031">
    <property type="entry name" value="AAA_lid_NorR"/>
</dbReference>
<dbReference type="InterPro" id="IPR025944">
    <property type="entry name" value="Sigma_54_int_dom_CS"/>
</dbReference>
<protein>
    <submittedName>
        <fullName evidence="7">Sigma 54-interacting transcriptional regulator</fullName>
    </submittedName>
</protein>
<name>A0ABS6G199_9FIRM</name>
<organism evidence="7 8">
    <name type="scientific">Alkaliphilus flagellatus</name>
    <dbReference type="NCBI Taxonomy" id="2841507"/>
    <lineage>
        <taxon>Bacteria</taxon>
        <taxon>Bacillati</taxon>
        <taxon>Bacillota</taxon>
        <taxon>Clostridia</taxon>
        <taxon>Peptostreptococcales</taxon>
        <taxon>Natronincolaceae</taxon>
        <taxon>Alkaliphilus</taxon>
    </lineage>
</organism>
<dbReference type="InterPro" id="IPR002197">
    <property type="entry name" value="HTH_Fis"/>
</dbReference>
<dbReference type="Pfam" id="PF02954">
    <property type="entry name" value="HTH_8"/>
    <property type="match status" value="1"/>
</dbReference>
<evidence type="ECO:0000259" key="5">
    <source>
        <dbReference type="PROSITE" id="PS50045"/>
    </source>
</evidence>
<dbReference type="InterPro" id="IPR002078">
    <property type="entry name" value="Sigma_54_int"/>
</dbReference>
<keyword evidence="8" id="KW-1185">Reference proteome</keyword>
<dbReference type="PROSITE" id="PS50112">
    <property type="entry name" value="PAS"/>
    <property type="match status" value="1"/>
</dbReference>
<dbReference type="Pfam" id="PF25601">
    <property type="entry name" value="AAA_lid_14"/>
    <property type="match status" value="1"/>
</dbReference>
<dbReference type="PANTHER" id="PTHR32071">
    <property type="entry name" value="TRANSCRIPTIONAL REGULATORY PROTEIN"/>
    <property type="match status" value="1"/>
</dbReference>
<dbReference type="InterPro" id="IPR013767">
    <property type="entry name" value="PAS_fold"/>
</dbReference>
<keyword evidence="3" id="KW-0805">Transcription regulation</keyword>
<feature type="domain" description="PAS" evidence="6">
    <location>
        <begin position="31"/>
        <end position="82"/>
    </location>
</feature>
<dbReference type="Proteomes" id="UP000779508">
    <property type="component" value="Unassembled WGS sequence"/>
</dbReference>
<evidence type="ECO:0000256" key="2">
    <source>
        <dbReference type="ARBA" id="ARBA00022840"/>
    </source>
</evidence>
<evidence type="ECO:0000259" key="6">
    <source>
        <dbReference type="PROSITE" id="PS50112"/>
    </source>
</evidence>
<dbReference type="InterPro" id="IPR025662">
    <property type="entry name" value="Sigma_54_int_dom_ATP-bd_1"/>
</dbReference>
<evidence type="ECO:0000256" key="4">
    <source>
        <dbReference type="ARBA" id="ARBA00023163"/>
    </source>
</evidence>
<dbReference type="PANTHER" id="PTHR32071:SF57">
    <property type="entry name" value="C4-DICARBOXYLATE TRANSPORT TRANSCRIPTIONAL REGULATORY PROTEIN DCTD"/>
    <property type="match status" value="1"/>
</dbReference>
<gene>
    <name evidence="7" type="ORF">KQI88_06990</name>
</gene>
<keyword evidence="4" id="KW-0804">Transcription</keyword>
<keyword evidence="1" id="KW-0547">Nucleotide-binding</keyword>
<proteinExistence type="predicted"/>
<evidence type="ECO:0000313" key="7">
    <source>
        <dbReference type="EMBL" id="MBU5676158.1"/>
    </source>
</evidence>
<dbReference type="Pfam" id="PF00989">
    <property type="entry name" value="PAS"/>
    <property type="match status" value="1"/>
</dbReference>
<dbReference type="CDD" id="cd00009">
    <property type="entry name" value="AAA"/>
    <property type="match status" value="1"/>
</dbReference>
<dbReference type="InterPro" id="IPR000014">
    <property type="entry name" value="PAS"/>
</dbReference>
<comment type="caution">
    <text evidence="7">The sequence shown here is derived from an EMBL/GenBank/DDBJ whole genome shotgun (WGS) entry which is preliminary data.</text>
</comment>
<dbReference type="NCBIfam" id="TIGR00229">
    <property type="entry name" value="sensory_box"/>
    <property type="match status" value="1"/>
</dbReference>
<dbReference type="PROSITE" id="PS00688">
    <property type="entry name" value="SIGMA54_INTERACT_3"/>
    <property type="match status" value="1"/>
</dbReference>
<accession>A0ABS6G199</accession>
<dbReference type="InterPro" id="IPR003593">
    <property type="entry name" value="AAA+_ATPase"/>
</dbReference>
<dbReference type="PROSITE" id="PS50045">
    <property type="entry name" value="SIGMA54_INTERACT_4"/>
    <property type="match status" value="1"/>
</dbReference>
<dbReference type="EMBL" id="JAHLQK010000002">
    <property type="protein sequence ID" value="MBU5676158.1"/>
    <property type="molecule type" value="Genomic_DNA"/>
</dbReference>
<dbReference type="PROSITE" id="PS00675">
    <property type="entry name" value="SIGMA54_INTERACT_1"/>
    <property type="match status" value="1"/>
</dbReference>
<feature type="domain" description="Sigma-54 factor interaction" evidence="5">
    <location>
        <begin position="171"/>
        <end position="401"/>
    </location>
</feature>
<reference evidence="7 8" key="1">
    <citation type="submission" date="2021-06" db="EMBL/GenBank/DDBJ databases">
        <authorList>
            <person name="Sun Q."/>
            <person name="Li D."/>
        </authorList>
    </citation>
    <scope>NUCLEOTIDE SEQUENCE [LARGE SCALE GENOMIC DNA]</scope>
    <source>
        <strain evidence="7 8">MSJ-5</strain>
    </source>
</reference>